<organism evidence="1">
    <name type="scientific">Lotus japonicus</name>
    <name type="common">Lotus corniculatus var. japonicus</name>
    <dbReference type="NCBI Taxonomy" id="34305"/>
    <lineage>
        <taxon>Eukaryota</taxon>
        <taxon>Viridiplantae</taxon>
        <taxon>Streptophyta</taxon>
        <taxon>Embryophyta</taxon>
        <taxon>Tracheophyta</taxon>
        <taxon>Spermatophyta</taxon>
        <taxon>Magnoliopsida</taxon>
        <taxon>eudicotyledons</taxon>
        <taxon>Gunneridae</taxon>
        <taxon>Pentapetalae</taxon>
        <taxon>rosids</taxon>
        <taxon>fabids</taxon>
        <taxon>Fabales</taxon>
        <taxon>Fabaceae</taxon>
        <taxon>Papilionoideae</taxon>
        <taxon>50 kb inversion clade</taxon>
        <taxon>NPAAA clade</taxon>
        <taxon>Hologalegina</taxon>
        <taxon>robinioid clade</taxon>
        <taxon>Loteae</taxon>
        <taxon>Lotus</taxon>
    </lineage>
</organism>
<sequence length="35" mass="3794">MTAMLGIKLRIFSVKTVFPAPEGPATPTNIIPSFF</sequence>
<dbReference type="EMBL" id="BT140251">
    <property type="protein sequence ID" value="AFK40046.1"/>
    <property type="molecule type" value="mRNA"/>
</dbReference>
<dbReference type="AlphaFoldDB" id="I3SIF4"/>
<evidence type="ECO:0000313" key="1">
    <source>
        <dbReference type="EMBL" id="AFK40046.1"/>
    </source>
</evidence>
<name>I3SIF4_LOTJA</name>
<reference evidence="1" key="1">
    <citation type="submission" date="2012-05" db="EMBL/GenBank/DDBJ databases">
        <authorList>
            <person name="Krishnakumar V."/>
            <person name="Cheung F."/>
            <person name="Xiao Y."/>
            <person name="Chan A."/>
            <person name="Moskal W.A."/>
            <person name="Town C.D."/>
        </authorList>
    </citation>
    <scope>NUCLEOTIDE SEQUENCE</scope>
</reference>
<protein>
    <submittedName>
        <fullName evidence="1">Uncharacterized protein</fullName>
    </submittedName>
</protein>
<proteinExistence type="evidence at transcript level"/>
<accession>I3SIF4</accession>